<dbReference type="InterPro" id="IPR027417">
    <property type="entry name" value="P-loop_NTPase"/>
</dbReference>
<evidence type="ECO:0008006" key="11">
    <source>
        <dbReference type="Google" id="ProtNLM"/>
    </source>
</evidence>
<dbReference type="InterPro" id="IPR025944">
    <property type="entry name" value="Sigma_54_int_dom_CS"/>
</dbReference>
<dbReference type="PRINTS" id="PR01590">
    <property type="entry name" value="HTHFIS"/>
</dbReference>
<dbReference type="InterPro" id="IPR058031">
    <property type="entry name" value="AAA_lid_NorR"/>
</dbReference>
<evidence type="ECO:0000313" key="9">
    <source>
        <dbReference type="EMBL" id="AKT39119.1"/>
    </source>
</evidence>
<dbReference type="InterPro" id="IPR008984">
    <property type="entry name" value="SMAD_FHA_dom_sf"/>
</dbReference>
<dbReference type="PROSITE" id="PS50045">
    <property type="entry name" value="SIGMA54_INTERACT_4"/>
    <property type="match status" value="1"/>
</dbReference>
<feature type="region of interest" description="Disordered" evidence="6">
    <location>
        <begin position="385"/>
        <end position="416"/>
    </location>
</feature>
<dbReference type="InterPro" id="IPR025943">
    <property type="entry name" value="Sigma_54_int_dom_ATP-bd_2"/>
</dbReference>
<dbReference type="Gene3D" id="3.40.50.300">
    <property type="entry name" value="P-loop containing nucleotide triphosphate hydrolases"/>
    <property type="match status" value="1"/>
</dbReference>
<dbReference type="OrthoDB" id="5483538at2"/>
<dbReference type="Gene3D" id="1.10.8.60">
    <property type="match status" value="1"/>
</dbReference>
<dbReference type="PANTHER" id="PTHR32071">
    <property type="entry name" value="TRANSCRIPTIONAL REGULATORY PROTEIN"/>
    <property type="match status" value="1"/>
</dbReference>
<dbReference type="SMART" id="SM00382">
    <property type="entry name" value="AAA"/>
    <property type="match status" value="1"/>
</dbReference>
<dbReference type="Pfam" id="PF00158">
    <property type="entry name" value="Sigma54_activat"/>
    <property type="match status" value="1"/>
</dbReference>
<dbReference type="FunFam" id="3.40.50.300:FF:000006">
    <property type="entry name" value="DNA-binding transcriptional regulator NtrC"/>
    <property type="match status" value="1"/>
</dbReference>
<feature type="compositionally biased region" description="Low complexity" evidence="6">
    <location>
        <begin position="392"/>
        <end position="404"/>
    </location>
</feature>
<evidence type="ECO:0000256" key="5">
    <source>
        <dbReference type="ARBA" id="ARBA00023163"/>
    </source>
</evidence>
<keyword evidence="2" id="KW-0067">ATP-binding</keyword>
<dbReference type="Proteomes" id="UP000067626">
    <property type="component" value="Chromosome"/>
</dbReference>
<dbReference type="InterPro" id="IPR003593">
    <property type="entry name" value="AAA+_ATPase"/>
</dbReference>
<protein>
    <recommendedName>
        <fullName evidence="11">Fis family transcriptional regulator</fullName>
    </recommendedName>
</protein>
<dbReference type="InterPro" id="IPR000253">
    <property type="entry name" value="FHA_dom"/>
</dbReference>
<dbReference type="STRING" id="52.CMC5_032660"/>
<dbReference type="SUPFAM" id="SSF52540">
    <property type="entry name" value="P-loop containing nucleoside triphosphate hydrolases"/>
    <property type="match status" value="1"/>
</dbReference>
<dbReference type="Gene3D" id="2.60.200.20">
    <property type="match status" value="1"/>
</dbReference>
<dbReference type="Pfam" id="PF00498">
    <property type="entry name" value="FHA"/>
    <property type="match status" value="1"/>
</dbReference>
<dbReference type="SUPFAM" id="SSF49879">
    <property type="entry name" value="SMAD/FHA domain"/>
    <property type="match status" value="1"/>
</dbReference>
<dbReference type="Pfam" id="PF25601">
    <property type="entry name" value="AAA_lid_14"/>
    <property type="match status" value="1"/>
</dbReference>
<keyword evidence="1" id="KW-0547">Nucleotide-binding</keyword>
<keyword evidence="3" id="KW-0805">Transcription regulation</keyword>
<dbReference type="InterPro" id="IPR002197">
    <property type="entry name" value="HTH_Fis"/>
</dbReference>
<gene>
    <name evidence="9" type="ORF">CMC5_032660</name>
</gene>
<dbReference type="Gene3D" id="1.10.10.60">
    <property type="entry name" value="Homeodomain-like"/>
    <property type="match status" value="1"/>
</dbReference>
<dbReference type="GO" id="GO:0006355">
    <property type="term" value="P:regulation of DNA-templated transcription"/>
    <property type="evidence" value="ECO:0007669"/>
    <property type="project" value="InterPro"/>
</dbReference>
<dbReference type="EMBL" id="CP012159">
    <property type="protein sequence ID" value="AKT39119.1"/>
    <property type="molecule type" value="Genomic_DNA"/>
</dbReference>
<dbReference type="PROSITE" id="PS00675">
    <property type="entry name" value="SIGMA54_INTERACT_1"/>
    <property type="match status" value="1"/>
</dbReference>
<evidence type="ECO:0000256" key="2">
    <source>
        <dbReference type="ARBA" id="ARBA00022840"/>
    </source>
</evidence>
<accession>A0A0K1EE49</accession>
<keyword evidence="10" id="KW-1185">Reference proteome</keyword>
<dbReference type="CDD" id="cd00060">
    <property type="entry name" value="FHA"/>
    <property type="match status" value="1"/>
</dbReference>
<evidence type="ECO:0000256" key="6">
    <source>
        <dbReference type="SAM" id="MobiDB-lite"/>
    </source>
</evidence>
<dbReference type="GO" id="GO:0005524">
    <property type="term" value="F:ATP binding"/>
    <property type="evidence" value="ECO:0007669"/>
    <property type="project" value="UniProtKB-KW"/>
</dbReference>
<sequence>MHPRDDTQGPLEIAVFAAGGVTRHALPAQGSLSLGRSEENDVRIDDSSVSRRHAVIHVGPPLRIEDLGSANGTRLRRELDAQETAKLLDTRIQRGTAVEFKLGDPINLGSTLVVVRRREPRSVTSSGDGKWEPIVRDEAMVKLYALAERVASAPLSVLLLGETGSGKEVLAEHVHRSSPRAAGPFLRLNCAALSESLLESELFGHEKGAFTSAVRSKPGLLETAEKGTVFLDEVGELPASIQVKLLRVLEDRQVTRVGGLSPRPIDVRFVSATNRDLAHEVKKGAFREDLFFRLNGIALTIPPLRARLNEIEPLVRTFVGRAASALGREAPDVAAETIAALKGHRWPGNVRELRNVIDRAVVLSGGDTVLSEHLLLDSGAAVTPAPAPVSPTVPGIPEGSSDAGGSAGDGDGSAGDLRAQLSDLERRRILDALEKCAGNQTQAAALLGMPRRTFVARLTAYGIPRPRKKPG</sequence>
<dbReference type="InterPro" id="IPR025662">
    <property type="entry name" value="Sigma_54_int_dom_ATP-bd_1"/>
</dbReference>
<dbReference type="PROSITE" id="PS00676">
    <property type="entry name" value="SIGMA54_INTERACT_2"/>
    <property type="match status" value="1"/>
</dbReference>
<feature type="domain" description="Sigma-54 factor interaction" evidence="8">
    <location>
        <begin position="133"/>
        <end position="362"/>
    </location>
</feature>
<proteinExistence type="predicted"/>
<dbReference type="InterPro" id="IPR002078">
    <property type="entry name" value="Sigma_54_int"/>
</dbReference>
<evidence type="ECO:0000256" key="3">
    <source>
        <dbReference type="ARBA" id="ARBA00023015"/>
    </source>
</evidence>
<dbReference type="Pfam" id="PF02954">
    <property type="entry name" value="HTH_8"/>
    <property type="match status" value="1"/>
</dbReference>
<dbReference type="CDD" id="cd00009">
    <property type="entry name" value="AAA"/>
    <property type="match status" value="1"/>
</dbReference>
<dbReference type="SUPFAM" id="SSF46689">
    <property type="entry name" value="Homeodomain-like"/>
    <property type="match status" value="1"/>
</dbReference>
<keyword evidence="4" id="KW-0238">DNA-binding</keyword>
<organism evidence="9 10">
    <name type="scientific">Chondromyces crocatus</name>
    <dbReference type="NCBI Taxonomy" id="52"/>
    <lineage>
        <taxon>Bacteria</taxon>
        <taxon>Pseudomonadati</taxon>
        <taxon>Myxococcota</taxon>
        <taxon>Polyangia</taxon>
        <taxon>Polyangiales</taxon>
        <taxon>Polyangiaceae</taxon>
        <taxon>Chondromyces</taxon>
    </lineage>
</organism>
<dbReference type="RefSeq" id="WP_050431261.1">
    <property type="nucleotide sequence ID" value="NZ_CP012159.1"/>
</dbReference>
<feature type="domain" description="FHA" evidence="7">
    <location>
        <begin position="32"/>
        <end position="75"/>
    </location>
</feature>
<dbReference type="PROSITE" id="PS50006">
    <property type="entry name" value="FHA_DOMAIN"/>
    <property type="match status" value="1"/>
</dbReference>
<keyword evidence="5" id="KW-0804">Transcription</keyword>
<dbReference type="InterPro" id="IPR009057">
    <property type="entry name" value="Homeodomain-like_sf"/>
</dbReference>
<evidence type="ECO:0000313" key="10">
    <source>
        <dbReference type="Proteomes" id="UP000067626"/>
    </source>
</evidence>
<dbReference type="KEGG" id="ccro:CMC5_032660"/>
<dbReference type="AlphaFoldDB" id="A0A0K1EE49"/>
<evidence type="ECO:0000259" key="8">
    <source>
        <dbReference type="PROSITE" id="PS50045"/>
    </source>
</evidence>
<evidence type="ECO:0000256" key="1">
    <source>
        <dbReference type="ARBA" id="ARBA00022741"/>
    </source>
</evidence>
<reference evidence="9 10" key="1">
    <citation type="submission" date="2015-07" db="EMBL/GenBank/DDBJ databases">
        <title>Genome analysis of myxobacterium Chondromyces crocatus Cm c5 reveals a high potential for natural compound synthesis and the genetic basis for the loss of fruiting body formation.</title>
        <authorList>
            <person name="Zaburannyi N."/>
            <person name="Bunk B."/>
            <person name="Maier J."/>
            <person name="Overmann J."/>
            <person name="Mueller R."/>
        </authorList>
    </citation>
    <scope>NUCLEOTIDE SEQUENCE [LARGE SCALE GENOMIC DNA]</scope>
    <source>
        <strain evidence="9 10">Cm c5</strain>
    </source>
</reference>
<name>A0A0K1EE49_CHOCO</name>
<evidence type="ECO:0000256" key="4">
    <source>
        <dbReference type="ARBA" id="ARBA00023125"/>
    </source>
</evidence>
<dbReference type="PROSITE" id="PS00688">
    <property type="entry name" value="SIGMA54_INTERACT_3"/>
    <property type="match status" value="1"/>
</dbReference>
<dbReference type="SMART" id="SM00240">
    <property type="entry name" value="FHA"/>
    <property type="match status" value="1"/>
</dbReference>
<evidence type="ECO:0000259" key="7">
    <source>
        <dbReference type="PROSITE" id="PS50006"/>
    </source>
</evidence>
<dbReference type="GO" id="GO:0043565">
    <property type="term" value="F:sequence-specific DNA binding"/>
    <property type="evidence" value="ECO:0007669"/>
    <property type="project" value="InterPro"/>
</dbReference>